<dbReference type="STRING" id="1526571.AT746_18435"/>
<dbReference type="Proteomes" id="UP000068447">
    <property type="component" value="Chromosome"/>
</dbReference>
<proteinExistence type="predicted"/>
<feature type="transmembrane region" description="Helical" evidence="1">
    <location>
        <begin position="104"/>
        <end position="121"/>
    </location>
</feature>
<feature type="transmembrane region" description="Helical" evidence="1">
    <location>
        <begin position="165"/>
        <end position="184"/>
    </location>
</feature>
<accession>A0A0U2ZAW1</accession>
<feature type="transmembrane region" description="Helical" evidence="1">
    <location>
        <begin position="133"/>
        <end position="153"/>
    </location>
</feature>
<dbReference type="KEGG" id="lal:AT746_18435"/>
<organism evidence="2 3">
    <name type="scientific">Lacimicrobium alkaliphilum</name>
    <dbReference type="NCBI Taxonomy" id="1526571"/>
    <lineage>
        <taxon>Bacteria</taxon>
        <taxon>Pseudomonadati</taxon>
        <taxon>Pseudomonadota</taxon>
        <taxon>Gammaproteobacteria</taxon>
        <taxon>Alteromonadales</taxon>
        <taxon>Alteromonadaceae</taxon>
        <taxon>Lacimicrobium</taxon>
    </lineage>
</organism>
<protein>
    <submittedName>
        <fullName evidence="2">Uncharacterized protein</fullName>
    </submittedName>
</protein>
<feature type="transmembrane region" description="Helical" evidence="1">
    <location>
        <begin position="42"/>
        <end position="63"/>
    </location>
</feature>
<evidence type="ECO:0000313" key="3">
    <source>
        <dbReference type="Proteomes" id="UP000068447"/>
    </source>
</evidence>
<feature type="transmembrane region" description="Helical" evidence="1">
    <location>
        <begin position="196"/>
        <end position="213"/>
    </location>
</feature>
<sequence>MLRRGAIGWLLLWITYEIWTIPAYDCVDLIVLSICGEYNKLLFLRWLTALDFIFAIYLLFPFIEYSADKHLKRNNVFQGKPRLVVVNELPEEVSAEGQFFASQGQLGLLLNGVVGIAFIFLSEDVDIGATLALFAYLLYVLIFSRLSVTLWVFDRIQWYKHYLSLLFGYSVSILLMFIDINAWLIHDVGYIPEGDAAPYFGVLAFLPFAAAYFDSEATIENAFYKSKGYFFDSKLDHHQSW</sequence>
<keyword evidence="1" id="KW-0472">Membrane</keyword>
<dbReference type="EMBL" id="CP013650">
    <property type="protein sequence ID" value="ALT00052.1"/>
    <property type="molecule type" value="Genomic_DNA"/>
</dbReference>
<keyword evidence="1" id="KW-1133">Transmembrane helix</keyword>
<gene>
    <name evidence="2" type="ORF">AT746_18435</name>
</gene>
<keyword evidence="3" id="KW-1185">Reference proteome</keyword>
<evidence type="ECO:0000313" key="2">
    <source>
        <dbReference type="EMBL" id="ALT00052.1"/>
    </source>
</evidence>
<dbReference type="AlphaFoldDB" id="A0A0U2ZAW1"/>
<name>A0A0U2ZAW1_9ALTE</name>
<reference evidence="2 3" key="1">
    <citation type="submission" date="2015-12" db="EMBL/GenBank/DDBJ databases">
        <title>Complete genome of Lacimicrobium alkaliphilum KCTC 32984.</title>
        <authorList>
            <person name="Kim S.-G."/>
            <person name="Lee Y.-J."/>
        </authorList>
    </citation>
    <scope>NUCLEOTIDE SEQUENCE [LARGE SCALE GENOMIC DNA]</scope>
    <source>
        <strain evidence="2 3">YelD216</strain>
    </source>
</reference>
<keyword evidence="1" id="KW-0812">Transmembrane</keyword>
<evidence type="ECO:0000256" key="1">
    <source>
        <dbReference type="SAM" id="Phobius"/>
    </source>
</evidence>